<evidence type="ECO:0000259" key="1">
    <source>
        <dbReference type="Pfam" id="PF07238"/>
    </source>
</evidence>
<feature type="domain" description="PilZ" evidence="1">
    <location>
        <begin position="144"/>
        <end position="234"/>
    </location>
</feature>
<dbReference type="RefSeq" id="WP_120029708.1">
    <property type="nucleotide sequence ID" value="NZ_QVMU01000002.1"/>
</dbReference>
<dbReference type="Gene3D" id="2.40.10.220">
    <property type="entry name" value="predicted glycosyltransferase like domains"/>
    <property type="match status" value="2"/>
</dbReference>
<comment type="caution">
    <text evidence="2">The sequence shown here is derived from an EMBL/GenBank/DDBJ whole genome shotgun (WGS) entry which is preliminary data.</text>
</comment>
<evidence type="ECO:0000313" key="3">
    <source>
        <dbReference type="Proteomes" id="UP000273252"/>
    </source>
</evidence>
<dbReference type="EMBL" id="QVMU01000002">
    <property type="protein sequence ID" value="RJX74372.1"/>
    <property type="molecule type" value="Genomic_DNA"/>
</dbReference>
<evidence type="ECO:0000313" key="2">
    <source>
        <dbReference type="EMBL" id="RJX74372.1"/>
    </source>
</evidence>
<dbReference type="AlphaFoldDB" id="A0A3A6RBA5"/>
<dbReference type="Pfam" id="PF07238">
    <property type="entry name" value="PilZ"/>
    <property type="match status" value="2"/>
</dbReference>
<protein>
    <submittedName>
        <fullName evidence="2">PilZ domain-containing protein</fullName>
    </submittedName>
</protein>
<dbReference type="OrthoDB" id="6208912at2"/>
<feature type="domain" description="PilZ" evidence="1">
    <location>
        <begin position="469"/>
        <end position="551"/>
    </location>
</feature>
<dbReference type="GO" id="GO:0035438">
    <property type="term" value="F:cyclic-di-GMP binding"/>
    <property type="evidence" value="ECO:0007669"/>
    <property type="project" value="InterPro"/>
</dbReference>
<reference evidence="2 3" key="1">
    <citation type="submission" date="2018-08" db="EMBL/GenBank/DDBJ databases">
        <title>Vibrio isolated from the Eastern China Marginal Seas.</title>
        <authorList>
            <person name="Li Y."/>
        </authorList>
    </citation>
    <scope>NUCLEOTIDE SEQUENCE [LARGE SCALE GENOMIC DNA]</scope>
    <source>
        <strain evidence="2 3">BEI233</strain>
    </source>
</reference>
<name>A0A3A6RBA5_9VIBR</name>
<sequence length="780" mass="89656">MQQPEILSIVERLIPAYQADDFNYLLSQMTEGEPPSVKILVKIELNRVMASCTKSIDLRGRVQGECREYQLDGLKHWLDDVAFNAYHKNTQKFGSYTEGVWEALCNTRNNFRVMSQNNKASLNHVPATSTEFDVEPITMGYDLKRRENRLRVISQIEIQLANDQLVHAVTVDISPSGAKFKVPTAFDYKLGEIVQVSFIELSQNCPIAELAQPFSYRIVGIDESHENDAVRFLRLLCLNHSTVIEEVITYCLESEIKKTRHDNQDKVIRTRTRGYEHAYLKHTCNLPIFFSGNELKMVLVTDNNLPIWQYWHDERNQPMLSNLFNKERMSMLTAPGMRGCSNVLYSFKHEHQGRELFFSMMMPEADRELRHLFWHVGARKKSWKAFRLSIFELSDEEKELLAEQRNDIDVETDRLTHCGFLQEIADLSASKDYLLCEKPRIATSELNPFRHALKASSTPACVYFDAQSRRNEPRFIFKSPIEVILSDQVITGKTIDISKRGVSIQLDKPLSIRAGELCHLNFKELQLYDKSIPLSKIPYQVVRVSSDNTQIQLMMDGNSQLLKTVTFFGRLIEHNKEKLNQKHELLPSNGILESLHNILLDKMVSTPLFIEKRGANLRPKVIGVNYPLLPHLMLLAKLGQEKSFSMDPIYKGRTNTLLATPMKRIVGSAPQYHELYISAAKFGTRIQSLETKLSSEFESTKLRLLFIKKAQMMGEFYALRICGTPVFDPVTALLRKDLDELLEISLYQARSIEKEITSICGYGEITDITEEVLIRLELTQ</sequence>
<dbReference type="SUPFAM" id="SSF141371">
    <property type="entry name" value="PilZ domain-like"/>
    <property type="match status" value="2"/>
</dbReference>
<organism evidence="2 3">
    <name type="scientific">Vibrio sinensis</name>
    <dbReference type="NCBI Taxonomy" id="2302434"/>
    <lineage>
        <taxon>Bacteria</taxon>
        <taxon>Pseudomonadati</taxon>
        <taxon>Pseudomonadota</taxon>
        <taxon>Gammaproteobacteria</taxon>
        <taxon>Vibrionales</taxon>
        <taxon>Vibrionaceae</taxon>
        <taxon>Vibrio</taxon>
    </lineage>
</organism>
<gene>
    <name evidence="2" type="ORF">DZ860_04400</name>
</gene>
<keyword evidence="3" id="KW-1185">Reference proteome</keyword>
<accession>A0A3A6RBA5</accession>
<dbReference type="InterPro" id="IPR009875">
    <property type="entry name" value="PilZ_domain"/>
</dbReference>
<proteinExistence type="predicted"/>
<dbReference type="Proteomes" id="UP000273252">
    <property type="component" value="Unassembled WGS sequence"/>
</dbReference>